<protein>
    <submittedName>
        <fullName evidence="3">LPP20 family lipoprotein</fullName>
    </submittedName>
</protein>
<dbReference type="RefSeq" id="WP_251835730.1">
    <property type="nucleotide sequence ID" value="NZ_JACSQG010000002.1"/>
</dbReference>
<dbReference type="Pfam" id="PF02169">
    <property type="entry name" value="LPP20"/>
    <property type="match status" value="1"/>
</dbReference>
<name>A0ABR8TNU3_9PSED</name>
<evidence type="ECO:0000313" key="3">
    <source>
        <dbReference type="EMBL" id="MBD7976964.1"/>
    </source>
</evidence>
<proteinExistence type="predicted"/>
<evidence type="ECO:0000256" key="1">
    <source>
        <dbReference type="SAM" id="SignalP"/>
    </source>
</evidence>
<dbReference type="EMBL" id="JACSQG010000002">
    <property type="protein sequence ID" value="MBD7976964.1"/>
    <property type="molecule type" value="Genomic_DNA"/>
</dbReference>
<reference evidence="3 4" key="1">
    <citation type="submission" date="2020-08" db="EMBL/GenBank/DDBJ databases">
        <title>A Genomic Blueprint of the Chicken Gut Microbiome.</title>
        <authorList>
            <person name="Gilroy R."/>
            <person name="Ravi A."/>
            <person name="Getino M."/>
            <person name="Pursley I."/>
            <person name="Horton D.L."/>
            <person name="Alikhan N.-F."/>
            <person name="Baker D."/>
            <person name="Gharbi K."/>
            <person name="Hall N."/>
            <person name="Watson M."/>
            <person name="Adriaenssens E.M."/>
            <person name="Foster-Nyarko E."/>
            <person name="Jarju S."/>
            <person name="Secka A."/>
            <person name="Antonio M."/>
            <person name="Oren A."/>
            <person name="Chaudhuri R."/>
            <person name="La Ragione R.M."/>
            <person name="Hildebrand F."/>
            <person name="Pallen M.J."/>
        </authorList>
    </citation>
    <scope>NUCLEOTIDE SEQUENCE [LARGE SCALE GENOMIC DNA]</scope>
    <source>
        <strain evidence="3 4">Sa2CUA2</strain>
    </source>
</reference>
<sequence>MYFSLLGAFLTSACVAAPLPSWVSSPPQDSLVALYGIGEGPSLNESTQQALRSIAGKLSTRIRSDAVSQGGISGGTVTRSYQETVEAYIQDIKLSAYNVRQTELVGGRYFSLVEMSREDFVRDTQLQLDNLEAELKRKLDWQTVARPFERFLACQNTSPLIEQGRLLTLALSTTALEFDASTPLRRFDAYQNQCDQVLQGVTVHLQAEPEFAPLAEALGRELTVRTVSRGRADGRLELSAKVTNREMFGSKNAVIDLSIALLDDRNSAIARQSYRLNGVSMIGYEAALDDALRKFLAADGVERVLRDLSLR</sequence>
<dbReference type="Proteomes" id="UP000611945">
    <property type="component" value="Unassembled WGS sequence"/>
</dbReference>
<feature type="chain" id="PRO_5046422957" evidence="1">
    <location>
        <begin position="17"/>
        <end position="311"/>
    </location>
</feature>
<keyword evidence="4" id="KW-1185">Reference proteome</keyword>
<evidence type="ECO:0000259" key="2">
    <source>
        <dbReference type="Pfam" id="PF02169"/>
    </source>
</evidence>
<evidence type="ECO:0000313" key="4">
    <source>
        <dbReference type="Proteomes" id="UP000611945"/>
    </source>
</evidence>
<keyword evidence="1" id="KW-0732">Signal</keyword>
<feature type="signal peptide" evidence="1">
    <location>
        <begin position="1"/>
        <end position="16"/>
    </location>
</feature>
<gene>
    <name evidence="3" type="ORF">H9642_07140</name>
</gene>
<keyword evidence="3" id="KW-0449">Lipoprotein</keyword>
<dbReference type="InterPro" id="IPR024952">
    <property type="entry name" value="LPP20-like_dom"/>
</dbReference>
<feature type="domain" description="Lipoprotein LPP20-like" evidence="2">
    <location>
        <begin position="20"/>
        <end position="115"/>
    </location>
</feature>
<organism evidence="3 4">
    <name type="scientific">Serpens gallinarum</name>
    <dbReference type="NCBI Taxonomy" id="2763075"/>
    <lineage>
        <taxon>Bacteria</taxon>
        <taxon>Pseudomonadati</taxon>
        <taxon>Pseudomonadota</taxon>
        <taxon>Gammaproteobacteria</taxon>
        <taxon>Pseudomonadales</taxon>
        <taxon>Pseudomonadaceae</taxon>
        <taxon>Pseudomonas</taxon>
    </lineage>
</organism>
<accession>A0ABR8TNU3</accession>
<dbReference type="Gene3D" id="3.10.28.20">
    <property type="entry name" value="Acetamidase/Formamidase-like domains"/>
    <property type="match status" value="1"/>
</dbReference>
<comment type="caution">
    <text evidence="3">The sequence shown here is derived from an EMBL/GenBank/DDBJ whole genome shotgun (WGS) entry which is preliminary data.</text>
</comment>